<evidence type="ECO:0000256" key="4">
    <source>
        <dbReference type="ARBA" id="ARBA00023136"/>
    </source>
</evidence>
<dbReference type="SUPFAM" id="SSF55486">
    <property type="entry name" value="Metalloproteases ('zincins'), catalytic domain"/>
    <property type="match status" value="1"/>
</dbReference>
<evidence type="ECO:0000256" key="1">
    <source>
        <dbReference type="ARBA" id="ARBA00004167"/>
    </source>
</evidence>
<dbReference type="Pfam" id="PF04228">
    <property type="entry name" value="Zn_peptidase"/>
    <property type="match status" value="1"/>
</dbReference>
<dbReference type="EMBL" id="BAAAJE010000018">
    <property type="protein sequence ID" value="GAA1152518.1"/>
    <property type="molecule type" value="Genomic_DNA"/>
</dbReference>
<organism evidence="5 6">
    <name type="scientific">Nocardioides aquiterrae</name>
    <dbReference type="NCBI Taxonomy" id="203799"/>
    <lineage>
        <taxon>Bacteria</taxon>
        <taxon>Bacillati</taxon>
        <taxon>Actinomycetota</taxon>
        <taxon>Actinomycetes</taxon>
        <taxon>Propionibacteriales</taxon>
        <taxon>Nocardioidaceae</taxon>
        <taxon>Nocardioides</taxon>
    </lineage>
</organism>
<comment type="subcellular location">
    <subcellularLocation>
        <location evidence="1">Membrane</location>
        <topology evidence="1">Single-pass membrane protein</topology>
    </subcellularLocation>
</comment>
<evidence type="ECO:0000313" key="5">
    <source>
        <dbReference type="EMBL" id="GAA1152518.1"/>
    </source>
</evidence>
<reference evidence="6" key="1">
    <citation type="journal article" date="2019" name="Int. J. Syst. Evol. Microbiol.">
        <title>The Global Catalogue of Microorganisms (GCM) 10K type strain sequencing project: providing services to taxonomists for standard genome sequencing and annotation.</title>
        <authorList>
            <consortium name="The Broad Institute Genomics Platform"/>
            <consortium name="The Broad Institute Genome Sequencing Center for Infectious Disease"/>
            <person name="Wu L."/>
            <person name="Ma J."/>
        </authorList>
    </citation>
    <scope>NUCLEOTIDE SEQUENCE [LARGE SCALE GENOMIC DNA]</scope>
    <source>
        <strain evidence="6">JCM 11813</strain>
    </source>
</reference>
<evidence type="ECO:0000256" key="3">
    <source>
        <dbReference type="ARBA" id="ARBA00022989"/>
    </source>
</evidence>
<gene>
    <name evidence="5" type="ORF">GCM10009606_33790</name>
</gene>
<sequence>MGLLVVVLALVAVVLVRTLGNDGGDSGATAATTAVDLSSRPADLDKTLAATADSLREFWTTELPRVYHKPFEDLAGGIQPKTKDSPPWTCNGKRVTYRDIRANAFYCGGKDDDYIAYDASYLLPRLDQGFGALTPAVVLAHEFGHAIQHRAGVQAPSVVIELQADCFAGAWVAYAQSSATDPVAVDQSALDSSIRAIPLLRDQPGTPATNPKAHGLGFDRVNAFQTGYESGASRCATFPDGNVVVTELPFRTPVEALTGGNIAFGEALPFFVDHLDSYWSVALPQIPGAPAYQSPARKPAPSVPLPDCAGDPGYDRQAVTAYCVPTNTVSWATAPLARLHAQIGDMATGAALSESWARAAQAQAGLPTTGGPAELQQVCFTGAWVAAIASSRSPVQLSPGDIDEVLLTVLTPLSTQEEHAVQSTSFERADALRTGVLDGLGACLK</sequence>
<keyword evidence="2" id="KW-0812">Transmembrane</keyword>
<accession>A0ABP4F1Z3</accession>
<keyword evidence="3" id="KW-1133">Transmembrane helix</keyword>
<dbReference type="Proteomes" id="UP001499979">
    <property type="component" value="Unassembled WGS sequence"/>
</dbReference>
<protein>
    <submittedName>
        <fullName evidence="5">Neutral zinc metallopeptidase</fullName>
    </submittedName>
</protein>
<keyword evidence="4" id="KW-0472">Membrane</keyword>
<comment type="caution">
    <text evidence="5">The sequence shown here is derived from an EMBL/GenBank/DDBJ whole genome shotgun (WGS) entry which is preliminary data.</text>
</comment>
<name>A0ABP4F1Z3_9ACTN</name>
<dbReference type="PANTHER" id="PTHR30168">
    <property type="entry name" value="PUTATIVE MEMBRANE PROTEIN YPFJ"/>
    <property type="match status" value="1"/>
</dbReference>
<dbReference type="PANTHER" id="PTHR30168:SF0">
    <property type="entry name" value="INNER MEMBRANE PROTEIN"/>
    <property type="match status" value="1"/>
</dbReference>
<evidence type="ECO:0000313" key="6">
    <source>
        <dbReference type="Proteomes" id="UP001499979"/>
    </source>
</evidence>
<evidence type="ECO:0000256" key="2">
    <source>
        <dbReference type="ARBA" id="ARBA00022692"/>
    </source>
</evidence>
<keyword evidence="6" id="KW-1185">Reference proteome</keyword>
<proteinExistence type="predicted"/>
<dbReference type="InterPro" id="IPR007343">
    <property type="entry name" value="Uncharacterised_pept_Zn_put"/>
</dbReference>